<keyword evidence="4" id="KW-0472">Membrane</keyword>
<accession>A0ABY7TXD0</accession>
<sequence>MGEETKDWAGRVAFISGGVSGLGFGIARAFALAGMRLALSWRNEDYRSKAAAWFAQNGLEEPLWVRLDVTDREGFARAAEQVEAHFGAVHLVVNNAGVSVFGNTAEASYDDYDWIMGVNFGGVVNGVVSFLPALRRATGRRHVINIASMAAYLSGPQAGIYTASKFAVRGLTESLRYNLVPLGIGCSLVCPALVATNAWDSAFRRPAEFADSGFGEVNRGALEHFGKVFSAGMDPLEAGQRILSGMSEGKGLIFTHPEFAEDFKAIYEESMAALPSDEAPPERLEVERMRRAANKAALEGREITIADLN</sequence>
<keyword evidence="4" id="KW-1133">Transmembrane helix</keyword>
<dbReference type="EMBL" id="CP117417">
    <property type="protein sequence ID" value="WCT77926.1"/>
    <property type="molecule type" value="Genomic_DNA"/>
</dbReference>
<protein>
    <submittedName>
        <fullName evidence="5">SDR family NAD(P)-dependent oxidoreductase</fullName>
    </submittedName>
</protein>
<gene>
    <name evidence="5" type="ORF">PQ457_02830</name>
</gene>
<dbReference type="RefSeq" id="WP_273618276.1">
    <property type="nucleotide sequence ID" value="NZ_CP117417.1"/>
</dbReference>
<evidence type="ECO:0000256" key="1">
    <source>
        <dbReference type="ARBA" id="ARBA00006484"/>
    </source>
</evidence>
<keyword evidence="2" id="KW-0560">Oxidoreductase</keyword>
<keyword evidence="6" id="KW-1185">Reference proteome</keyword>
<dbReference type="Pfam" id="PF00106">
    <property type="entry name" value="adh_short"/>
    <property type="match status" value="1"/>
</dbReference>
<dbReference type="PANTHER" id="PTHR43391:SF82">
    <property type="entry name" value="OXIDOREDUCTASE SADH-RELATED"/>
    <property type="match status" value="1"/>
</dbReference>
<feature type="transmembrane region" description="Helical" evidence="4">
    <location>
        <begin position="12"/>
        <end position="39"/>
    </location>
</feature>
<dbReference type="PROSITE" id="PS00061">
    <property type="entry name" value="ADH_SHORT"/>
    <property type="match status" value="1"/>
</dbReference>
<dbReference type="InterPro" id="IPR020904">
    <property type="entry name" value="Sc_DH/Rdtase_CS"/>
</dbReference>
<dbReference type="PRINTS" id="PR00081">
    <property type="entry name" value="GDHRDH"/>
</dbReference>
<dbReference type="InterPro" id="IPR036291">
    <property type="entry name" value="NAD(P)-bd_dom_sf"/>
</dbReference>
<dbReference type="PANTHER" id="PTHR43391">
    <property type="entry name" value="RETINOL DEHYDROGENASE-RELATED"/>
    <property type="match status" value="1"/>
</dbReference>
<evidence type="ECO:0000256" key="3">
    <source>
        <dbReference type="RuleBase" id="RU000363"/>
    </source>
</evidence>
<keyword evidence="4" id="KW-0812">Transmembrane</keyword>
<dbReference type="InterPro" id="IPR002347">
    <property type="entry name" value="SDR_fam"/>
</dbReference>
<evidence type="ECO:0000313" key="5">
    <source>
        <dbReference type="EMBL" id="WCT77926.1"/>
    </source>
</evidence>
<evidence type="ECO:0000313" key="6">
    <source>
        <dbReference type="Proteomes" id="UP001218231"/>
    </source>
</evidence>
<dbReference type="CDD" id="cd05233">
    <property type="entry name" value="SDR_c"/>
    <property type="match status" value="1"/>
</dbReference>
<proteinExistence type="inferred from homology"/>
<reference evidence="5 6" key="1">
    <citation type="submission" date="2023-02" db="EMBL/GenBank/DDBJ databases">
        <title>Genome sequence of Novosphingobium humi KACC 19094.</title>
        <authorList>
            <person name="Kim S."/>
            <person name="Heo J."/>
            <person name="Kwon S.-W."/>
        </authorList>
    </citation>
    <scope>NUCLEOTIDE SEQUENCE [LARGE SCALE GENOMIC DNA]</scope>
    <source>
        <strain evidence="5 6">KACC 19094</strain>
    </source>
</reference>
<name>A0ABY7TXD0_9SPHN</name>
<evidence type="ECO:0000256" key="2">
    <source>
        <dbReference type="ARBA" id="ARBA00023002"/>
    </source>
</evidence>
<dbReference type="PRINTS" id="PR00080">
    <property type="entry name" value="SDRFAMILY"/>
</dbReference>
<dbReference type="SUPFAM" id="SSF51735">
    <property type="entry name" value="NAD(P)-binding Rossmann-fold domains"/>
    <property type="match status" value="1"/>
</dbReference>
<comment type="similarity">
    <text evidence="1 3">Belongs to the short-chain dehydrogenases/reductases (SDR) family.</text>
</comment>
<dbReference type="Proteomes" id="UP001218231">
    <property type="component" value="Chromosome"/>
</dbReference>
<evidence type="ECO:0000256" key="4">
    <source>
        <dbReference type="SAM" id="Phobius"/>
    </source>
</evidence>
<organism evidence="5 6">
    <name type="scientific">Novosphingobium humi</name>
    <dbReference type="NCBI Taxonomy" id="2282397"/>
    <lineage>
        <taxon>Bacteria</taxon>
        <taxon>Pseudomonadati</taxon>
        <taxon>Pseudomonadota</taxon>
        <taxon>Alphaproteobacteria</taxon>
        <taxon>Sphingomonadales</taxon>
        <taxon>Sphingomonadaceae</taxon>
        <taxon>Novosphingobium</taxon>
    </lineage>
</organism>
<dbReference type="Gene3D" id="3.40.50.720">
    <property type="entry name" value="NAD(P)-binding Rossmann-like Domain"/>
    <property type="match status" value="1"/>
</dbReference>